<protein>
    <recommendedName>
        <fullName evidence="4 5">Large ribosomal subunit protein uL29</fullName>
    </recommendedName>
</protein>
<evidence type="ECO:0000313" key="7">
    <source>
        <dbReference type="Proteomes" id="UP001556637"/>
    </source>
</evidence>
<dbReference type="InterPro" id="IPR001854">
    <property type="entry name" value="Ribosomal_uL29"/>
</dbReference>
<evidence type="ECO:0000256" key="4">
    <source>
        <dbReference type="ARBA" id="ARBA00035204"/>
    </source>
</evidence>
<keyword evidence="3 5" id="KW-0687">Ribonucleoprotein</keyword>
<dbReference type="Proteomes" id="UP001556637">
    <property type="component" value="Unassembled WGS sequence"/>
</dbReference>
<dbReference type="Gene3D" id="1.10.287.310">
    <property type="match status" value="1"/>
</dbReference>
<accession>A0ABV3T3Q7</accession>
<dbReference type="EMBL" id="JBAKFF010000001">
    <property type="protein sequence ID" value="MEX0429832.1"/>
    <property type="molecule type" value="Genomic_DNA"/>
</dbReference>
<evidence type="ECO:0000256" key="3">
    <source>
        <dbReference type="ARBA" id="ARBA00023274"/>
    </source>
</evidence>
<dbReference type="CDD" id="cd00427">
    <property type="entry name" value="Ribosomal_L29_HIP"/>
    <property type="match status" value="1"/>
</dbReference>
<dbReference type="GO" id="GO:0005840">
    <property type="term" value="C:ribosome"/>
    <property type="evidence" value="ECO:0007669"/>
    <property type="project" value="UniProtKB-KW"/>
</dbReference>
<dbReference type="Pfam" id="PF00831">
    <property type="entry name" value="Ribosomal_L29"/>
    <property type="match status" value="1"/>
</dbReference>
<sequence length="67" mass="7780">MKATELRDKDIEALEAELLEQRKEQFNLRMQQATGQLARPDQVTRVRRDIARLKTVINEKIKAGETS</sequence>
<comment type="caution">
    <text evidence="6">The sequence shown here is derived from an EMBL/GenBank/DDBJ whole genome shotgun (WGS) entry which is preliminary data.</text>
</comment>
<reference evidence="6 7" key="1">
    <citation type="submission" date="2024-02" db="EMBL/GenBank/DDBJ databases">
        <title>New especies of Spiribacter isolated from saline water.</title>
        <authorList>
            <person name="Leon M.J."/>
            <person name="De La Haba R."/>
            <person name="Sanchez-Porro C."/>
            <person name="Ventosa A."/>
        </authorList>
    </citation>
    <scope>NUCLEOTIDE SEQUENCE [LARGE SCALE GENOMIC DNA]</scope>
    <source>
        <strain evidence="7">ag22IC4-189</strain>
    </source>
</reference>
<dbReference type="InterPro" id="IPR050063">
    <property type="entry name" value="Ribosomal_protein_uL29"/>
</dbReference>
<name>A0ABV3T3Q7_9GAMM</name>
<dbReference type="SUPFAM" id="SSF46561">
    <property type="entry name" value="Ribosomal protein L29 (L29p)"/>
    <property type="match status" value="1"/>
</dbReference>
<dbReference type="NCBIfam" id="TIGR00012">
    <property type="entry name" value="L29"/>
    <property type="match status" value="1"/>
</dbReference>
<comment type="similarity">
    <text evidence="1 5">Belongs to the universal ribosomal protein uL29 family.</text>
</comment>
<dbReference type="HAMAP" id="MF_00374">
    <property type="entry name" value="Ribosomal_uL29"/>
    <property type="match status" value="1"/>
</dbReference>
<gene>
    <name evidence="5 6" type="primary">rpmC</name>
    <name evidence="6" type="ORF">V6X30_00255</name>
</gene>
<evidence type="ECO:0000256" key="2">
    <source>
        <dbReference type="ARBA" id="ARBA00022980"/>
    </source>
</evidence>
<evidence type="ECO:0000256" key="5">
    <source>
        <dbReference type="HAMAP-Rule" id="MF_00374"/>
    </source>
</evidence>
<organism evidence="6 7">
    <name type="scientific">Spiribacter insolitus</name>
    <dbReference type="NCBI Taxonomy" id="3122417"/>
    <lineage>
        <taxon>Bacteria</taxon>
        <taxon>Pseudomonadati</taxon>
        <taxon>Pseudomonadota</taxon>
        <taxon>Gammaproteobacteria</taxon>
        <taxon>Chromatiales</taxon>
        <taxon>Ectothiorhodospiraceae</taxon>
        <taxon>Spiribacter</taxon>
    </lineage>
</organism>
<proteinExistence type="inferred from homology"/>
<evidence type="ECO:0000256" key="1">
    <source>
        <dbReference type="ARBA" id="ARBA00009254"/>
    </source>
</evidence>
<dbReference type="RefSeq" id="WP_367982634.1">
    <property type="nucleotide sequence ID" value="NZ_JBAKFF010000001.1"/>
</dbReference>
<dbReference type="InterPro" id="IPR036049">
    <property type="entry name" value="Ribosomal_uL29_sf"/>
</dbReference>
<keyword evidence="2 5" id="KW-0689">Ribosomal protein</keyword>
<keyword evidence="7" id="KW-1185">Reference proteome</keyword>
<dbReference type="PANTHER" id="PTHR10916">
    <property type="entry name" value="60S RIBOSOMAL PROTEIN L35/50S RIBOSOMAL PROTEIN L29"/>
    <property type="match status" value="1"/>
</dbReference>
<dbReference type="PANTHER" id="PTHR10916:SF0">
    <property type="entry name" value="LARGE RIBOSOMAL SUBUNIT PROTEIN UL29C"/>
    <property type="match status" value="1"/>
</dbReference>
<evidence type="ECO:0000313" key="6">
    <source>
        <dbReference type="EMBL" id="MEX0429832.1"/>
    </source>
</evidence>